<gene>
    <name evidence="5" type="ORF">FE263_13850</name>
</gene>
<feature type="domain" description="Nudix hydrolase" evidence="4">
    <location>
        <begin position="1"/>
        <end position="133"/>
    </location>
</feature>
<evidence type="ECO:0000313" key="5">
    <source>
        <dbReference type="EMBL" id="TLU72276.1"/>
    </source>
</evidence>
<comment type="caution">
    <text evidence="5">The sequence shown here is derived from an EMBL/GenBank/DDBJ whole genome shotgun (WGS) entry which is preliminary data.</text>
</comment>
<comment type="similarity">
    <text evidence="3">Belongs to the Nudix hydrolase family.</text>
</comment>
<dbReference type="PROSITE" id="PS51462">
    <property type="entry name" value="NUDIX"/>
    <property type="match status" value="1"/>
</dbReference>
<sequence>MIRPVAAALAVVLRANRILLVQRRNPPDAMLWGCPGGKIETGETIASAALRELLEETGVVAEAVRLLTPFDLLYRRADGLLLGHYVLLPVLCVFCGGRPSAASDAHDASWFDLGAVAGEPHRFSPRLGTLITQALRRVEHDPIDHAPLVD</sequence>
<dbReference type="PROSITE" id="PS00893">
    <property type="entry name" value="NUDIX_BOX"/>
    <property type="match status" value="1"/>
</dbReference>
<dbReference type="InterPro" id="IPR020084">
    <property type="entry name" value="NUDIX_hydrolase_CS"/>
</dbReference>
<dbReference type="Gene3D" id="3.90.79.10">
    <property type="entry name" value="Nucleoside Triphosphate Pyrophosphohydrolase"/>
    <property type="match status" value="1"/>
</dbReference>
<dbReference type="EMBL" id="VCDI01000004">
    <property type="protein sequence ID" value="TLU72276.1"/>
    <property type="molecule type" value="Genomic_DNA"/>
</dbReference>
<keyword evidence="2 3" id="KW-0378">Hydrolase</keyword>
<dbReference type="PANTHER" id="PTHR43736:SF1">
    <property type="entry name" value="DIHYDRONEOPTERIN TRIPHOSPHATE DIPHOSPHATASE"/>
    <property type="match status" value="1"/>
</dbReference>
<name>A0A5R9JA85_9PROT</name>
<dbReference type="InterPro" id="IPR020476">
    <property type="entry name" value="Nudix_hydrolase"/>
</dbReference>
<dbReference type="CDD" id="cd04673">
    <property type="entry name" value="NUDIX_ADPRase"/>
    <property type="match status" value="1"/>
</dbReference>
<dbReference type="InterPro" id="IPR015797">
    <property type="entry name" value="NUDIX_hydrolase-like_dom_sf"/>
</dbReference>
<keyword evidence="6" id="KW-1185">Reference proteome</keyword>
<evidence type="ECO:0000259" key="4">
    <source>
        <dbReference type="PROSITE" id="PS51462"/>
    </source>
</evidence>
<dbReference type="PRINTS" id="PR00502">
    <property type="entry name" value="NUDIXFAMILY"/>
</dbReference>
<dbReference type="Pfam" id="PF00293">
    <property type="entry name" value="NUDIX"/>
    <property type="match status" value="1"/>
</dbReference>
<dbReference type="SUPFAM" id="SSF55811">
    <property type="entry name" value="Nudix"/>
    <property type="match status" value="1"/>
</dbReference>
<comment type="cofactor">
    <cofactor evidence="1">
        <name>Mg(2+)</name>
        <dbReference type="ChEBI" id="CHEBI:18420"/>
    </cofactor>
</comment>
<dbReference type="GO" id="GO:0016787">
    <property type="term" value="F:hydrolase activity"/>
    <property type="evidence" value="ECO:0007669"/>
    <property type="project" value="UniProtKB-KW"/>
</dbReference>
<evidence type="ECO:0000256" key="3">
    <source>
        <dbReference type="RuleBase" id="RU003476"/>
    </source>
</evidence>
<accession>A0A5R9JA85</accession>
<dbReference type="PANTHER" id="PTHR43736">
    <property type="entry name" value="ADP-RIBOSE PYROPHOSPHATASE"/>
    <property type="match status" value="1"/>
</dbReference>
<reference evidence="5 6" key="1">
    <citation type="submission" date="2019-05" db="EMBL/GenBank/DDBJ databases">
        <authorList>
            <person name="Pankratov T."/>
            <person name="Grouzdev D."/>
        </authorList>
    </citation>
    <scope>NUCLEOTIDE SEQUENCE [LARGE SCALE GENOMIC DNA]</scope>
    <source>
        <strain evidence="5 6">KEBCLARHB70R</strain>
    </source>
</reference>
<dbReference type="InterPro" id="IPR000086">
    <property type="entry name" value="NUDIX_hydrolase_dom"/>
</dbReference>
<evidence type="ECO:0000256" key="1">
    <source>
        <dbReference type="ARBA" id="ARBA00001946"/>
    </source>
</evidence>
<evidence type="ECO:0000256" key="2">
    <source>
        <dbReference type="ARBA" id="ARBA00022801"/>
    </source>
</evidence>
<proteinExistence type="inferred from homology"/>
<dbReference type="Proteomes" id="UP000305654">
    <property type="component" value="Unassembled WGS sequence"/>
</dbReference>
<dbReference type="OrthoDB" id="9761969at2"/>
<dbReference type="AlphaFoldDB" id="A0A5R9JA85"/>
<organism evidence="5 6">
    <name type="scientific">Lichenicoccus roseus</name>
    <dbReference type="NCBI Taxonomy" id="2683649"/>
    <lineage>
        <taxon>Bacteria</taxon>
        <taxon>Pseudomonadati</taxon>
        <taxon>Pseudomonadota</taxon>
        <taxon>Alphaproteobacteria</taxon>
        <taxon>Acetobacterales</taxon>
        <taxon>Acetobacteraceae</taxon>
        <taxon>Lichenicoccus</taxon>
    </lineage>
</organism>
<evidence type="ECO:0000313" key="6">
    <source>
        <dbReference type="Proteomes" id="UP000305654"/>
    </source>
</evidence>
<protein>
    <submittedName>
        <fullName evidence="5">NUDIX domain-containing protein</fullName>
    </submittedName>
</protein>